<proteinExistence type="predicted"/>
<organism evidence="2 3">
    <name type="scientific">Candidatus Desulfobacillus denitrificans</name>
    <dbReference type="NCBI Taxonomy" id="2608985"/>
    <lineage>
        <taxon>Bacteria</taxon>
        <taxon>Pseudomonadati</taxon>
        <taxon>Pseudomonadota</taxon>
        <taxon>Betaproteobacteria</taxon>
        <taxon>Candidatus Desulfobacillus</taxon>
    </lineage>
</organism>
<dbReference type="AlphaFoldDB" id="A0A809R340"/>
<name>A0A809R340_9PROT</name>
<evidence type="ECO:0000313" key="3">
    <source>
        <dbReference type="Proteomes" id="UP000662914"/>
    </source>
</evidence>
<dbReference type="Proteomes" id="UP000662914">
    <property type="component" value="Chromosome"/>
</dbReference>
<dbReference type="PIRSF" id="PIRSF016481">
    <property type="entry name" value="Pilus_assembly_PilP"/>
    <property type="match status" value="1"/>
</dbReference>
<dbReference type="Gene3D" id="2.30.30.830">
    <property type="match status" value="1"/>
</dbReference>
<feature type="region of interest" description="Disordered" evidence="1">
    <location>
        <begin position="62"/>
        <end position="83"/>
    </location>
</feature>
<evidence type="ECO:0000313" key="2">
    <source>
        <dbReference type="EMBL" id="BBO22013.1"/>
    </source>
</evidence>
<dbReference type="InterPro" id="IPR007446">
    <property type="entry name" value="PilP"/>
</dbReference>
<dbReference type="KEGG" id="ddz:DSYM_27120"/>
<reference evidence="2" key="1">
    <citation type="journal article" name="DNA Res.">
        <title>The physiological potential of anammox bacteria as revealed by their core genome structure.</title>
        <authorList>
            <person name="Okubo T."/>
            <person name="Toyoda A."/>
            <person name="Fukuhara K."/>
            <person name="Uchiyama I."/>
            <person name="Harigaya Y."/>
            <person name="Kuroiwa M."/>
            <person name="Suzuki T."/>
            <person name="Murakami Y."/>
            <person name="Suwa Y."/>
            <person name="Takami H."/>
        </authorList>
    </citation>
    <scope>NUCLEOTIDE SEQUENCE</scope>
    <source>
        <strain evidence="2">317325-3</strain>
    </source>
</reference>
<sequence length="174" mass="19388">MRQAAIIVVCMGLAACGGEEHQDLREWMKESTKDLKGKVLPLPPMKSFHTVAYVAGDQPDPFAPSKIEPERKAGAGGGIKPDLDRRKEPLEFFPLESLKMVGTLMKGKMVHALIQADKNLLQVKIGNYVGQNFGIITDIKETEVTLKELIPDALGEYYERTSTLHLQEQQEVKK</sequence>
<evidence type="ECO:0000256" key="1">
    <source>
        <dbReference type="SAM" id="MobiDB-lite"/>
    </source>
</evidence>
<dbReference type="EMBL" id="AP021857">
    <property type="protein sequence ID" value="BBO22013.1"/>
    <property type="molecule type" value="Genomic_DNA"/>
</dbReference>
<dbReference type="Pfam" id="PF04351">
    <property type="entry name" value="PilP"/>
    <property type="match status" value="1"/>
</dbReference>
<accession>A0A809R340</accession>
<dbReference type="PROSITE" id="PS51257">
    <property type="entry name" value="PROKAR_LIPOPROTEIN"/>
    <property type="match status" value="1"/>
</dbReference>
<protein>
    <submittedName>
        <fullName evidence="2">Pilus assembly protein pilP</fullName>
    </submittedName>
</protein>
<gene>
    <name evidence="2" type="ORF">DSYM_27120</name>
</gene>